<dbReference type="EMBL" id="JAHRIQ010084881">
    <property type="protein sequence ID" value="MEQ2249328.1"/>
    <property type="molecule type" value="Genomic_DNA"/>
</dbReference>
<sequence length="458" mass="48955">FTVFAPEKIPFDHLGPFGSFCRYLVDNHADLMYKGWWAAFAAHVFEGIYALKVCRFYRYLRLGYTALLSPVPEHTPTRLPLSAATGKVRVDASYASTESPPATASSRLFSPAWVQSGPETLQSELMRQRVMGFAEYLRIFPEDVDFVHLILEAEFLGRGWLDAPAPLSSGGPFSPLLEAVSAVAGSTEAQPASSQSSEPQPAASGPSEPQPASSGSSEPRLIPEEPVDGLPPLPRLIPEEPVGGLPSLPRHVPEEPEDGLPPLPRLIPEEPVGGLPPLPRLIPEEPEGGLPPQPGPEHHLAFLWGVLMELKPDTPEPVSDTEPDTPEPVTDTEPDTPESVTDTEPDTPQPHTHHDTPQPVSRPDTPQFLEGHPPCLGDLQISCLGPSRTPGSNLCRPCLGPSVCRGSGHTADHRGPSFVGSPGLIVSLRRPCFVGSPGLVAGLQDGCISVTAGFLDAC</sequence>
<feature type="region of interest" description="Disordered" evidence="6">
    <location>
        <begin position="184"/>
        <end position="298"/>
    </location>
</feature>
<evidence type="ECO:0000256" key="2">
    <source>
        <dbReference type="ARBA" id="ARBA00022692"/>
    </source>
</evidence>
<evidence type="ECO:0000256" key="5">
    <source>
        <dbReference type="ARBA" id="ARBA00034834"/>
    </source>
</evidence>
<comment type="subcellular location">
    <subcellularLocation>
        <location evidence="1">Membrane</location>
        <topology evidence="1">Multi-pass membrane protein</topology>
    </subcellularLocation>
</comment>
<feature type="region of interest" description="Disordered" evidence="6">
    <location>
        <begin position="311"/>
        <end position="372"/>
    </location>
</feature>
<dbReference type="PANTHER" id="PTHR34104:SF3">
    <property type="entry name" value="TRANSMEMBRANE PROTEIN 254"/>
    <property type="match status" value="1"/>
</dbReference>
<dbReference type="Pfam" id="PF14934">
    <property type="entry name" value="TMEM254"/>
    <property type="match status" value="1"/>
</dbReference>
<feature type="compositionally biased region" description="Acidic residues" evidence="6">
    <location>
        <begin position="319"/>
        <end position="345"/>
    </location>
</feature>
<keyword evidence="3" id="KW-1133">Transmembrane helix</keyword>
<keyword evidence="8" id="KW-1185">Reference proteome</keyword>
<feature type="non-terminal residue" evidence="7">
    <location>
        <position position="1"/>
    </location>
</feature>
<evidence type="ECO:0000313" key="8">
    <source>
        <dbReference type="Proteomes" id="UP001482620"/>
    </source>
</evidence>
<evidence type="ECO:0000256" key="6">
    <source>
        <dbReference type="SAM" id="MobiDB-lite"/>
    </source>
</evidence>
<protein>
    <recommendedName>
        <fullName evidence="5">Transmembrane protein 254</fullName>
    </recommendedName>
</protein>
<evidence type="ECO:0000256" key="4">
    <source>
        <dbReference type="ARBA" id="ARBA00023136"/>
    </source>
</evidence>
<keyword evidence="4" id="KW-0472">Membrane</keyword>
<evidence type="ECO:0000256" key="1">
    <source>
        <dbReference type="ARBA" id="ARBA00004141"/>
    </source>
</evidence>
<accession>A0ABV0UYU1</accession>
<comment type="caution">
    <text evidence="7">The sequence shown here is derived from an EMBL/GenBank/DDBJ whole genome shotgun (WGS) entry which is preliminary data.</text>
</comment>
<name>A0ABV0UYU1_9TELE</name>
<reference evidence="7 8" key="1">
    <citation type="submission" date="2021-06" db="EMBL/GenBank/DDBJ databases">
        <authorList>
            <person name="Palmer J.M."/>
        </authorList>
    </citation>
    <scope>NUCLEOTIDE SEQUENCE [LARGE SCALE GENOMIC DNA]</scope>
    <source>
        <strain evidence="8">if_2019</strain>
        <tissue evidence="7">Muscle</tissue>
    </source>
</reference>
<feature type="compositionally biased region" description="Low complexity" evidence="6">
    <location>
        <begin position="188"/>
        <end position="219"/>
    </location>
</feature>
<proteinExistence type="predicted"/>
<evidence type="ECO:0000256" key="3">
    <source>
        <dbReference type="ARBA" id="ARBA00022989"/>
    </source>
</evidence>
<keyword evidence="2" id="KW-0812">Transmembrane</keyword>
<gene>
    <name evidence="7" type="ORF">ILYODFUR_028094</name>
</gene>
<dbReference type="InterPro" id="IPR028110">
    <property type="entry name" value="TMEM254"/>
</dbReference>
<dbReference type="PANTHER" id="PTHR34104">
    <property type="entry name" value="TRANSMEMBRANE PROTEIN 254"/>
    <property type="match status" value="1"/>
</dbReference>
<dbReference type="Proteomes" id="UP001482620">
    <property type="component" value="Unassembled WGS sequence"/>
</dbReference>
<organism evidence="7 8">
    <name type="scientific">Ilyodon furcidens</name>
    <name type="common">goldbreast splitfin</name>
    <dbReference type="NCBI Taxonomy" id="33524"/>
    <lineage>
        <taxon>Eukaryota</taxon>
        <taxon>Metazoa</taxon>
        <taxon>Chordata</taxon>
        <taxon>Craniata</taxon>
        <taxon>Vertebrata</taxon>
        <taxon>Euteleostomi</taxon>
        <taxon>Actinopterygii</taxon>
        <taxon>Neopterygii</taxon>
        <taxon>Teleostei</taxon>
        <taxon>Neoteleostei</taxon>
        <taxon>Acanthomorphata</taxon>
        <taxon>Ovalentaria</taxon>
        <taxon>Atherinomorphae</taxon>
        <taxon>Cyprinodontiformes</taxon>
        <taxon>Goodeidae</taxon>
        <taxon>Ilyodon</taxon>
    </lineage>
</organism>
<evidence type="ECO:0000313" key="7">
    <source>
        <dbReference type="EMBL" id="MEQ2249328.1"/>
    </source>
</evidence>